<protein>
    <recommendedName>
        <fullName evidence="5">PPPDE domain-containing protein</fullName>
    </recommendedName>
</protein>
<evidence type="ECO:0000256" key="1">
    <source>
        <dbReference type="ARBA" id="ARBA00008140"/>
    </source>
</evidence>
<dbReference type="GO" id="GO:0016579">
    <property type="term" value="P:protein deubiquitination"/>
    <property type="evidence" value="ECO:0007669"/>
    <property type="project" value="TreeGrafter"/>
</dbReference>
<dbReference type="GO" id="GO:0006508">
    <property type="term" value="P:proteolysis"/>
    <property type="evidence" value="ECO:0007669"/>
    <property type="project" value="UniProtKB-KW"/>
</dbReference>
<dbReference type="InterPro" id="IPR008580">
    <property type="entry name" value="PPPDE_dom"/>
</dbReference>
<reference evidence="6 7" key="1">
    <citation type="submission" date="2024-01" db="EMBL/GenBank/DDBJ databases">
        <title>The genomes of 5 underutilized Papilionoideae crops provide insights into root nodulation and disease resistance.</title>
        <authorList>
            <person name="Yuan L."/>
        </authorList>
    </citation>
    <scope>NUCLEOTIDE SEQUENCE [LARGE SCALE GENOMIC DNA]</scope>
    <source>
        <strain evidence="6">LY-2023</strain>
        <tissue evidence="6">Leaf</tissue>
    </source>
</reference>
<feature type="compositionally biased region" description="Polar residues" evidence="4">
    <location>
        <begin position="159"/>
        <end position="176"/>
    </location>
</feature>
<dbReference type="PROSITE" id="PS51858">
    <property type="entry name" value="PPPDE"/>
    <property type="match status" value="1"/>
</dbReference>
<dbReference type="SMART" id="SM01179">
    <property type="entry name" value="DUF862"/>
    <property type="match status" value="1"/>
</dbReference>
<dbReference type="PANTHER" id="PTHR12378:SF9">
    <property type="entry name" value="OS06G0107000 PROTEIN"/>
    <property type="match status" value="1"/>
</dbReference>
<comment type="caution">
    <text evidence="6">The sequence shown here is derived from an EMBL/GenBank/DDBJ whole genome shotgun (WGS) entry which is preliminary data.</text>
</comment>
<dbReference type="InterPro" id="IPR042266">
    <property type="entry name" value="PPPDE_sf"/>
</dbReference>
<feature type="compositionally biased region" description="Polar residues" evidence="4">
    <location>
        <begin position="192"/>
        <end position="202"/>
    </location>
</feature>
<sequence>MVLRINKIFKDAIGIGGIFHSAVQVYDYGEDEWSYGFCEEGSGVFSCPSSKNTMFRHRTTLFLGVTELDIQKVNEILRELSDEWHGYLYDPLSKNCNHFSDEFLSRLGVPKLPGWVNRFANAGDAALEMALNTECYLHKVKTEIVSASKSALKFFSGAGSATNDTKTGIESPSNGGSHRVHTSWFKTLASSGEKQCNNSSKNEVQDEVEPQQQTQQNMECNATTKLA</sequence>
<name>A0AAN9FVT2_CLITE</name>
<dbReference type="Gene3D" id="3.90.1720.30">
    <property type="entry name" value="PPPDE domains"/>
    <property type="match status" value="1"/>
</dbReference>
<keyword evidence="3" id="KW-0378">Hydrolase</keyword>
<evidence type="ECO:0000256" key="2">
    <source>
        <dbReference type="ARBA" id="ARBA00022670"/>
    </source>
</evidence>
<evidence type="ECO:0000256" key="3">
    <source>
        <dbReference type="ARBA" id="ARBA00022801"/>
    </source>
</evidence>
<dbReference type="Proteomes" id="UP001359559">
    <property type="component" value="Unassembled WGS sequence"/>
</dbReference>
<dbReference type="Pfam" id="PF05903">
    <property type="entry name" value="Peptidase_C97"/>
    <property type="match status" value="1"/>
</dbReference>
<comment type="similarity">
    <text evidence="1">Belongs to the DeSI family.</text>
</comment>
<organism evidence="6 7">
    <name type="scientific">Clitoria ternatea</name>
    <name type="common">Butterfly pea</name>
    <dbReference type="NCBI Taxonomy" id="43366"/>
    <lineage>
        <taxon>Eukaryota</taxon>
        <taxon>Viridiplantae</taxon>
        <taxon>Streptophyta</taxon>
        <taxon>Embryophyta</taxon>
        <taxon>Tracheophyta</taxon>
        <taxon>Spermatophyta</taxon>
        <taxon>Magnoliopsida</taxon>
        <taxon>eudicotyledons</taxon>
        <taxon>Gunneridae</taxon>
        <taxon>Pentapetalae</taxon>
        <taxon>rosids</taxon>
        <taxon>fabids</taxon>
        <taxon>Fabales</taxon>
        <taxon>Fabaceae</taxon>
        <taxon>Papilionoideae</taxon>
        <taxon>50 kb inversion clade</taxon>
        <taxon>NPAAA clade</taxon>
        <taxon>indigoferoid/millettioid clade</taxon>
        <taxon>Phaseoleae</taxon>
        <taxon>Clitoria</taxon>
    </lineage>
</organism>
<proteinExistence type="inferred from homology"/>
<feature type="region of interest" description="Disordered" evidence="4">
    <location>
        <begin position="192"/>
        <end position="227"/>
    </location>
</feature>
<keyword evidence="7" id="KW-1185">Reference proteome</keyword>
<dbReference type="GO" id="GO:0101005">
    <property type="term" value="F:deubiquitinase activity"/>
    <property type="evidence" value="ECO:0007669"/>
    <property type="project" value="TreeGrafter"/>
</dbReference>
<accession>A0AAN9FVT2</accession>
<evidence type="ECO:0000259" key="5">
    <source>
        <dbReference type="PROSITE" id="PS51858"/>
    </source>
</evidence>
<dbReference type="EMBL" id="JAYKXN010000006">
    <property type="protein sequence ID" value="KAK7279913.1"/>
    <property type="molecule type" value="Genomic_DNA"/>
</dbReference>
<evidence type="ECO:0000256" key="4">
    <source>
        <dbReference type="SAM" id="MobiDB-lite"/>
    </source>
</evidence>
<evidence type="ECO:0000313" key="7">
    <source>
        <dbReference type="Proteomes" id="UP001359559"/>
    </source>
</evidence>
<feature type="region of interest" description="Disordered" evidence="4">
    <location>
        <begin position="159"/>
        <end position="180"/>
    </location>
</feature>
<feature type="compositionally biased region" description="Polar residues" evidence="4">
    <location>
        <begin position="217"/>
        <end position="227"/>
    </location>
</feature>
<feature type="domain" description="PPPDE" evidence="5">
    <location>
        <begin position="1"/>
        <end position="131"/>
    </location>
</feature>
<dbReference type="AlphaFoldDB" id="A0AAN9FVT2"/>
<dbReference type="PANTHER" id="PTHR12378">
    <property type="entry name" value="DESUMOYLATING ISOPEPTIDASE"/>
    <property type="match status" value="1"/>
</dbReference>
<evidence type="ECO:0000313" key="6">
    <source>
        <dbReference type="EMBL" id="KAK7279913.1"/>
    </source>
</evidence>
<gene>
    <name evidence="6" type="ORF">RJT34_24974</name>
</gene>
<keyword evidence="2" id="KW-0645">Protease</keyword>